<gene>
    <name evidence="2" type="ORF">PCL_06942</name>
</gene>
<evidence type="ECO:0000256" key="1">
    <source>
        <dbReference type="SAM" id="MobiDB-lite"/>
    </source>
</evidence>
<dbReference type="EMBL" id="LCWV01000032">
    <property type="protein sequence ID" value="PWI65523.1"/>
    <property type="molecule type" value="Genomic_DNA"/>
</dbReference>
<name>A0A2U3DTE3_PURLI</name>
<comment type="caution">
    <text evidence="2">The sequence shown here is derived from an EMBL/GenBank/DDBJ whole genome shotgun (WGS) entry which is preliminary data.</text>
</comment>
<proteinExistence type="predicted"/>
<protein>
    <submittedName>
        <fullName evidence="2">Uncharacterized protein</fullName>
    </submittedName>
</protein>
<evidence type="ECO:0000313" key="2">
    <source>
        <dbReference type="EMBL" id="PWI65523.1"/>
    </source>
</evidence>
<feature type="region of interest" description="Disordered" evidence="1">
    <location>
        <begin position="54"/>
        <end position="76"/>
    </location>
</feature>
<organism evidence="2 3">
    <name type="scientific">Purpureocillium lilacinum</name>
    <name type="common">Paecilomyces lilacinus</name>
    <dbReference type="NCBI Taxonomy" id="33203"/>
    <lineage>
        <taxon>Eukaryota</taxon>
        <taxon>Fungi</taxon>
        <taxon>Dikarya</taxon>
        <taxon>Ascomycota</taxon>
        <taxon>Pezizomycotina</taxon>
        <taxon>Sordariomycetes</taxon>
        <taxon>Hypocreomycetidae</taxon>
        <taxon>Hypocreales</taxon>
        <taxon>Ophiocordycipitaceae</taxon>
        <taxon>Purpureocillium</taxon>
    </lineage>
</organism>
<reference evidence="2 3" key="1">
    <citation type="journal article" date="2016" name="Front. Microbiol.">
        <title>Genome and transcriptome sequences reveal the specific parasitism of the nematophagous Purpureocillium lilacinum 36-1.</title>
        <authorList>
            <person name="Xie J."/>
            <person name="Li S."/>
            <person name="Mo C."/>
            <person name="Xiao X."/>
            <person name="Peng D."/>
            <person name="Wang G."/>
            <person name="Xiao Y."/>
        </authorList>
    </citation>
    <scope>NUCLEOTIDE SEQUENCE [LARGE SCALE GENOMIC DNA]</scope>
    <source>
        <strain evidence="2 3">36-1</strain>
    </source>
</reference>
<accession>A0A2U3DTE3</accession>
<sequence length="76" mass="7731">MSAQPLDGDIHVRICTRDPARAAWPGPLASVVQAPLCARGPVMCKATTSPALGRASDLDAIQPPDLVSGVAPSDAV</sequence>
<evidence type="ECO:0000313" key="3">
    <source>
        <dbReference type="Proteomes" id="UP000245956"/>
    </source>
</evidence>
<dbReference type="Proteomes" id="UP000245956">
    <property type="component" value="Unassembled WGS sequence"/>
</dbReference>
<dbReference type="AlphaFoldDB" id="A0A2U3DTE3"/>